<evidence type="ECO:0000313" key="4">
    <source>
        <dbReference type="EMBL" id="TAJ45415.1"/>
    </source>
</evidence>
<comment type="caution">
    <text evidence="4">The sequence shown here is derived from an EMBL/GenBank/DDBJ whole genome shotgun (WGS) entry which is preliminary data.</text>
</comment>
<dbReference type="NCBIfam" id="TIGR00638">
    <property type="entry name" value="Mop"/>
    <property type="match status" value="1"/>
</dbReference>
<keyword evidence="5" id="KW-1185">Reference proteome</keyword>
<dbReference type="GO" id="GO:0015689">
    <property type="term" value="P:molybdate ion transport"/>
    <property type="evidence" value="ECO:0007669"/>
    <property type="project" value="InterPro"/>
</dbReference>
<name>A0A483CQM0_9EURY</name>
<dbReference type="OrthoDB" id="36889at2157"/>
<accession>A0A483CQM0</accession>
<keyword evidence="2" id="KW-0500">Molybdenum</keyword>
<gene>
    <name evidence="4" type="ORF">CUJ86_01355</name>
</gene>
<evidence type="ECO:0000313" key="5">
    <source>
        <dbReference type="Proteomes" id="UP000292580"/>
    </source>
</evidence>
<evidence type="ECO:0000256" key="1">
    <source>
        <dbReference type="ARBA" id="ARBA00004202"/>
    </source>
</evidence>
<dbReference type="Pfam" id="PF03459">
    <property type="entry name" value="TOBE"/>
    <property type="match status" value="1"/>
</dbReference>
<sequence>MEISARNVFTGTIKSISYGEILAEVVIELPGGLEITSLITKSSAERMKLTEGTGVSTVIKASNVMVATD</sequence>
<feature type="domain" description="Mop" evidence="3">
    <location>
        <begin position="2"/>
        <end position="68"/>
    </location>
</feature>
<dbReference type="RefSeq" id="WP_130645769.1">
    <property type="nucleotide sequence ID" value="NZ_PGCL01000001.1"/>
</dbReference>
<dbReference type="AlphaFoldDB" id="A0A483CQM0"/>
<dbReference type="EMBL" id="PGCL01000001">
    <property type="protein sequence ID" value="TAJ45415.1"/>
    <property type="molecule type" value="Genomic_DNA"/>
</dbReference>
<dbReference type="InterPro" id="IPR005116">
    <property type="entry name" value="Transp-assoc_OB_typ1"/>
</dbReference>
<dbReference type="InterPro" id="IPR004606">
    <property type="entry name" value="Mop_domain"/>
</dbReference>
<dbReference type="SUPFAM" id="SSF50331">
    <property type="entry name" value="MOP-like"/>
    <property type="match status" value="1"/>
</dbReference>
<evidence type="ECO:0000256" key="2">
    <source>
        <dbReference type="ARBA" id="ARBA00022505"/>
    </source>
</evidence>
<dbReference type="PROSITE" id="PS51866">
    <property type="entry name" value="MOP"/>
    <property type="match status" value="1"/>
</dbReference>
<organism evidence="4 5">
    <name type="scientific">Methanofollis fontis</name>
    <dbReference type="NCBI Taxonomy" id="2052832"/>
    <lineage>
        <taxon>Archaea</taxon>
        <taxon>Methanobacteriati</taxon>
        <taxon>Methanobacteriota</taxon>
        <taxon>Stenosarchaea group</taxon>
        <taxon>Methanomicrobia</taxon>
        <taxon>Methanomicrobiales</taxon>
        <taxon>Methanomicrobiaceae</taxon>
        <taxon>Methanofollis</taxon>
    </lineage>
</organism>
<protein>
    <submittedName>
        <fullName evidence="4">Transporter</fullName>
    </submittedName>
</protein>
<dbReference type="InterPro" id="IPR008995">
    <property type="entry name" value="Mo/tungstate-bd_C_term_dom"/>
</dbReference>
<reference evidence="4 5" key="1">
    <citation type="submission" date="2017-11" db="EMBL/GenBank/DDBJ databases">
        <title>Isolation and Characterization of Methanofollis Species from Methane Seep Offshore SW Taiwan.</title>
        <authorList>
            <person name="Teng N.-H."/>
            <person name="Lai M.-C."/>
            <person name="Chen S.-C."/>
        </authorList>
    </citation>
    <scope>NUCLEOTIDE SEQUENCE [LARGE SCALE GENOMIC DNA]</scope>
    <source>
        <strain evidence="4 5">FWC-SCC2</strain>
    </source>
</reference>
<comment type="subcellular location">
    <subcellularLocation>
        <location evidence="1">Cell membrane</location>
        <topology evidence="1">Peripheral membrane protein</topology>
    </subcellularLocation>
</comment>
<dbReference type="GO" id="GO:0005886">
    <property type="term" value="C:plasma membrane"/>
    <property type="evidence" value="ECO:0007669"/>
    <property type="project" value="UniProtKB-SubCell"/>
</dbReference>
<dbReference type="Proteomes" id="UP000292580">
    <property type="component" value="Unassembled WGS sequence"/>
</dbReference>
<evidence type="ECO:0000259" key="3">
    <source>
        <dbReference type="PROSITE" id="PS51866"/>
    </source>
</evidence>
<proteinExistence type="predicted"/>
<dbReference type="Gene3D" id="2.40.50.100">
    <property type="match status" value="1"/>
</dbReference>